<evidence type="ECO:0008006" key="4">
    <source>
        <dbReference type="Google" id="ProtNLM"/>
    </source>
</evidence>
<evidence type="ECO:0000313" key="2">
    <source>
        <dbReference type="EMBL" id="KYK59779.1"/>
    </source>
</evidence>
<feature type="region of interest" description="Disordered" evidence="1">
    <location>
        <begin position="92"/>
        <end position="122"/>
    </location>
</feature>
<feature type="region of interest" description="Disordered" evidence="1">
    <location>
        <begin position="479"/>
        <end position="500"/>
    </location>
</feature>
<keyword evidence="3" id="KW-1185">Reference proteome</keyword>
<sequence length="646" mass="68800">MASHMHPSPVSPPSPMLYSSSGSSSNAVPSASLTSESSVTPSQMSDTSSASANTSFSSASANTSYSDSCDNYCPSNCVATPSDDASTFRRSLLPQDEVSLPPEQRQNPRRTTARSHSQHAAPPALVREVDRRVGFVDGLVDAAAQMVEAIWPLSSVDELGGRSVLPLRTFIQETLRRARTSYSTLQVALYYLILIKPSVPSYKSPCTLSGSGRVILCGRRMFLAALILSCKYLQDRNFSAGAWSRISGLSVREINRNELAFLFAVDWKLHVTDDVFQRWTEIFLRCTSSSAPSQSLSWKQMARKLDPGLTNIDTLIPRSSPKVTDLAALAVRSILNAPAEPRSTPTPHVNSMSCDAPAFMEPQPMRTCGRPAPLLNERLAPLASGFFTPAASVASRTTGLAMPRTDCAGGIQGLDRLPHLVASSPQGRFPTARRTSLANSVSSVSSPESTFSAPSRSRSASFSSASSLASATHCALKPSVPSRSRAMEASDESVSTKSSVLAVPQAHPGYLVSSGTSLDTRSEGRVGEFAPASGEVGVTVVALDERQKHDLATKSGRKRSRNQSADTAQHLVRAVAPASDPCTLAWLGGDEGSHANLSEPLLQMRFGASMGAPAKRVCYAAGPGAVENVEQSISFTRRGTWDSAME</sequence>
<dbReference type="EMBL" id="LAYC01000001">
    <property type="protein sequence ID" value="KYK59779.1"/>
    <property type="molecule type" value="Genomic_DNA"/>
</dbReference>
<dbReference type="PANTHER" id="PTHR15615">
    <property type="match status" value="1"/>
</dbReference>
<dbReference type="PANTHER" id="PTHR15615:SF36">
    <property type="entry name" value="PHO85 CYCLIN-5"/>
    <property type="match status" value="1"/>
</dbReference>
<feature type="region of interest" description="Disordered" evidence="1">
    <location>
        <begin position="1"/>
        <end position="60"/>
    </location>
</feature>
<protein>
    <recommendedName>
        <fullName evidence="4">G1/S-specific cyclin Pcl5</fullName>
    </recommendedName>
</protein>
<dbReference type="GO" id="GO:0019901">
    <property type="term" value="F:protein kinase binding"/>
    <property type="evidence" value="ECO:0007669"/>
    <property type="project" value="InterPro"/>
</dbReference>
<dbReference type="GeneID" id="63713556"/>
<dbReference type="STRING" id="98403.A0A151GRP8"/>
<proteinExistence type="predicted"/>
<organism evidence="2 3">
    <name type="scientific">Drechmeria coniospora</name>
    <name type="common">Nematophagous fungus</name>
    <name type="synonym">Meria coniospora</name>
    <dbReference type="NCBI Taxonomy" id="98403"/>
    <lineage>
        <taxon>Eukaryota</taxon>
        <taxon>Fungi</taxon>
        <taxon>Dikarya</taxon>
        <taxon>Ascomycota</taxon>
        <taxon>Pezizomycotina</taxon>
        <taxon>Sordariomycetes</taxon>
        <taxon>Hypocreomycetidae</taxon>
        <taxon>Hypocreales</taxon>
        <taxon>Ophiocordycipitaceae</taxon>
        <taxon>Drechmeria</taxon>
    </lineage>
</organism>
<dbReference type="Gene3D" id="1.10.472.10">
    <property type="entry name" value="Cyclin-like"/>
    <property type="match status" value="1"/>
</dbReference>
<dbReference type="AlphaFoldDB" id="A0A151GRP8"/>
<dbReference type="Pfam" id="PF08613">
    <property type="entry name" value="Cyclin"/>
    <property type="match status" value="1"/>
</dbReference>
<gene>
    <name evidence="2" type="ORF">DCS_00913</name>
</gene>
<dbReference type="RefSeq" id="XP_040659131.1">
    <property type="nucleotide sequence ID" value="XM_040798248.1"/>
</dbReference>
<evidence type="ECO:0000256" key="1">
    <source>
        <dbReference type="SAM" id="MobiDB-lite"/>
    </source>
</evidence>
<feature type="region of interest" description="Disordered" evidence="1">
    <location>
        <begin position="422"/>
        <end position="458"/>
    </location>
</feature>
<accession>A0A151GRP8</accession>
<dbReference type="CDD" id="cd20557">
    <property type="entry name" value="CYCLIN_ScPCL1-like"/>
    <property type="match status" value="1"/>
</dbReference>
<dbReference type="Proteomes" id="UP000076580">
    <property type="component" value="Chromosome 01"/>
</dbReference>
<dbReference type="GO" id="GO:0000307">
    <property type="term" value="C:cyclin-dependent protein kinase holoenzyme complex"/>
    <property type="evidence" value="ECO:0007669"/>
    <property type="project" value="TreeGrafter"/>
</dbReference>
<dbReference type="InParanoid" id="A0A151GRP8"/>
<dbReference type="InterPro" id="IPR013922">
    <property type="entry name" value="Cyclin_PHO80-like"/>
</dbReference>
<feature type="compositionally biased region" description="Low complexity" evidence="1">
    <location>
        <begin position="16"/>
        <end position="35"/>
    </location>
</feature>
<feature type="compositionally biased region" description="Low complexity" evidence="1">
    <location>
        <begin position="434"/>
        <end position="458"/>
    </location>
</feature>
<feature type="compositionally biased region" description="Low complexity" evidence="1">
    <location>
        <begin position="45"/>
        <end position="60"/>
    </location>
</feature>
<reference evidence="2 3" key="1">
    <citation type="journal article" date="2016" name="Sci. Rep.">
        <title>Insights into Adaptations to a Near-Obligate Nematode Endoparasitic Lifestyle from the Finished Genome of Drechmeria coniospora.</title>
        <authorList>
            <person name="Zhang L."/>
            <person name="Zhou Z."/>
            <person name="Guo Q."/>
            <person name="Fokkens L."/>
            <person name="Miskei M."/>
            <person name="Pocsi I."/>
            <person name="Zhang W."/>
            <person name="Chen M."/>
            <person name="Wang L."/>
            <person name="Sun Y."/>
            <person name="Donzelli B.G."/>
            <person name="Gibson D.M."/>
            <person name="Nelson D.R."/>
            <person name="Luo J.G."/>
            <person name="Rep M."/>
            <person name="Liu H."/>
            <person name="Yang S."/>
            <person name="Wang J."/>
            <person name="Krasnoff S.B."/>
            <person name="Xu Y."/>
            <person name="Molnar I."/>
            <person name="Lin M."/>
        </authorList>
    </citation>
    <scope>NUCLEOTIDE SEQUENCE [LARGE SCALE GENOMIC DNA]</scope>
    <source>
        <strain evidence="2 3">ARSEF 6962</strain>
    </source>
</reference>
<dbReference type="GO" id="GO:0016538">
    <property type="term" value="F:cyclin-dependent protein serine/threonine kinase regulator activity"/>
    <property type="evidence" value="ECO:0007669"/>
    <property type="project" value="TreeGrafter"/>
</dbReference>
<evidence type="ECO:0000313" key="3">
    <source>
        <dbReference type="Proteomes" id="UP000076580"/>
    </source>
</evidence>
<feature type="compositionally biased region" description="Basic residues" evidence="1">
    <location>
        <begin position="107"/>
        <end position="117"/>
    </location>
</feature>
<comment type="caution">
    <text evidence="2">The sequence shown here is derived from an EMBL/GenBank/DDBJ whole genome shotgun (WGS) entry which is preliminary data.</text>
</comment>
<dbReference type="GO" id="GO:0005634">
    <property type="term" value="C:nucleus"/>
    <property type="evidence" value="ECO:0007669"/>
    <property type="project" value="TreeGrafter"/>
</dbReference>
<name>A0A151GRP8_DRECN</name>